<reference evidence="1 2" key="1">
    <citation type="submission" date="2018-03" db="EMBL/GenBank/DDBJ databases">
        <title>Genome sequence of Paenibacillus elgii strain AC13 an antimicrobial compound producing bacteria.</title>
        <authorList>
            <person name="Kurokawa A.S."/>
            <person name="Araujo J.F."/>
            <person name="Costa R.A."/>
            <person name="Ortega D.B."/>
            <person name="Pires A.S."/>
            <person name="Pappas G.J.Jr."/>
            <person name="Franco O.L."/>
            <person name="Barreto C."/>
            <person name="Magalhaes B.S."/>
            <person name="Kruger R.H."/>
        </authorList>
    </citation>
    <scope>NUCLEOTIDE SEQUENCE [LARGE SCALE GENOMIC DNA]</scope>
    <source>
        <strain evidence="1 2">AC13</strain>
    </source>
</reference>
<dbReference type="EMBL" id="PYHP01000061">
    <property type="protein sequence ID" value="PUA37108.1"/>
    <property type="molecule type" value="Genomic_DNA"/>
</dbReference>
<protein>
    <submittedName>
        <fullName evidence="1">Uncharacterized protein</fullName>
    </submittedName>
</protein>
<name>A0A2T6FYX1_9BACL</name>
<comment type="caution">
    <text evidence="1">The sequence shown here is derived from an EMBL/GenBank/DDBJ whole genome shotgun (WGS) entry which is preliminary data.</text>
</comment>
<evidence type="ECO:0000313" key="2">
    <source>
        <dbReference type="Proteomes" id="UP000244184"/>
    </source>
</evidence>
<sequence length="296" mass="33823">MELSYYFYTDFQTREEIDEFLLAQARKVVEDQADFKISRQEESEEGEGDTLDFICKSFCVSTNLSFVQDIAKEFDLDVNFRLWISVYPSGGAKFIQFIGNLLSGTTGDTILLDEHDMKVLERRRESLVVNNYYFDGDFSNLGIPYANGFYQKFVLQIDSGNESNDVIQILKPEIINIANDCVDEGKVTLIEDPDIRSEFGICWNDFKVDVQKRGKGINHVGQVISVSGGHIYTDQHNPGLKVMMNFFKGVLERFEGDCQLRIKEGYLIKDYKEIVLLERTDGVITVNENAKEKSIG</sequence>
<dbReference type="AlphaFoldDB" id="A0A2T6FYX1"/>
<accession>A0A2T6FYX1</accession>
<gene>
    <name evidence="1" type="ORF">C8Z91_21335</name>
</gene>
<dbReference type="Proteomes" id="UP000244184">
    <property type="component" value="Unassembled WGS sequence"/>
</dbReference>
<dbReference type="RefSeq" id="WP_108533096.1">
    <property type="nucleotide sequence ID" value="NZ_PYHP01000061.1"/>
</dbReference>
<organism evidence="1 2">
    <name type="scientific">Paenibacillus elgii</name>
    <dbReference type="NCBI Taxonomy" id="189691"/>
    <lineage>
        <taxon>Bacteria</taxon>
        <taxon>Bacillati</taxon>
        <taxon>Bacillota</taxon>
        <taxon>Bacilli</taxon>
        <taxon>Bacillales</taxon>
        <taxon>Paenibacillaceae</taxon>
        <taxon>Paenibacillus</taxon>
    </lineage>
</organism>
<evidence type="ECO:0000313" key="1">
    <source>
        <dbReference type="EMBL" id="PUA37108.1"/>
    </source>
</evidence>
<proteinExistence type="predicted"/>